<gene>
    <name evidence="2" type="ORF">EDD54_3861</name>
</gene>
<dbReference type="Proteomes" id="UP000294547">
    <property type="component" value="Unassembled WGS sequence"/>
</dbReference>
<dbReference type="AlphaFoldDB" id="A0A4R6R9E8"/>
<evidence type="ECO:0000313" key="2">
    <source>
        <dbReference type="EMBL" id="TDP82592.1"/>
    </source>
</evidence>
<name>A0A4R6R9E8_9HYPH</name>
<protein>
    <recommendedName>
        <fullName evidence="4">Exopolysaccharide synthesis protein ExoD</fullName>
    </recommendedName>
</protein>
<dbReference type="PANTHER" id="PTHR41795:SF1">
    <property type="entry name" value="EXOPOLYSACCHARIDE SYNTHESIS PROTEIN"/>
    <property type="match status" value="1"/>
</dbReference>
<reference evidence="2 3" key="1">
    <citation type="submission" date="2019-03" db="EMBL/GenBank/DDBJ databases">
        <title>Genomic Encyclopedia of Type Strains, Phase IV (KMG-IV): sequencing the most valuable type-strain genomes for metagenomic binning, comparative biology and taxonomic classification.</title>
        <authorList>
            <person name="Goeker M."/>
        </authorList>
    </citation>
    <scope>NUCLEOTIDE SEQUENCE [LARGE SCALE GENOMIC DNA]</scope>
    <source>
        <strain evidence="2 3">DSM 102969</strain>
    </source>
</reference>
<dbReference type="EMBL" id="SNXY01000010">
    <property type="protein sequence ID" value="TDP82592.1"/>
    <property type="molecule type" value="Genomic_DNA"/>
</dbReference>
<keyword evidence="1" id="KW-0472">Membrane</keyword>
<dbReference type="PANTHER" id="PTHR41795">
    <property type="entry name" value="EXOPOLYSACCHARIDE SYNTHESIS PROTEIN"/>
    <property type="match status" value="1"/>
</dbReference>
<organism evidence="2 3">
    <name type="scientific">Oharaeibacter diazotrophicus</name>
    <dbReference type="NCBI Taxonomy" id="1920512"/>
    <lineage>
        <taxon>Bacteria</taxon>
        <taxon>Pseudomonadati</taxon>
        <taxon>Pseudomonadota</taxon>
        <taxon>Alphaproteobacteria</taxon>
        <taxon>Hyphomicrobiales</taxon>
        <taxon>Pleomorphomonadaceae</taxon>
        <taxon>Oharaeibacter</taxon>
    </lineage>
</organism>
<evidence type="ECO:0000313" key="3">
    <source>
        <dbReference type="Proteomes" id="UP000294547"/>
    </source>
</evidence>
<dbReference type="InterPro" id="IPR010331">
    <property type="entry name" value="ExoD"/>
</dbReference>
<comment type="caution">
    <text evidence="2">The sequence shown here is derived from an EMBL/GenBank/DDBJ whole genome shotgun (WGS) entry which is preliminary data.</text>
</comment>
<evidence type="ECO:0008006" key="4">
    <source>
        <dbReference type="Google" id="ProtNLM"/>
    </source>
</evidence>
<keyword evidence="3" id="KW-1185">Reference proteome</keyword>
<sequence>MTQPAGERPASASALLTGFAESWKAEEVTLDDVIGALGDRVYGLLFLVLAIPNMIPGVALLLGIPLVVIAGQMVMGWHQPRLPRFVGRRSLKTADLRALARRAEPWLKRAERMLRPRALFVFSPVGERVLGFVVLVMAVILTLPIWGANFLPALAISLIALALIEFDGLMAALGMVAAAASVVVASGVIYGALKVTLFLLAHAFG</sequence>
<keyword evidence="1" id="KW-1133">Transmembrane helix</keyword>
<evidence type="ECO:0000256" key="1">
    <source>
        <dbReference type="SAM" id="Phobius"/>
    </source>
</evidence>
<keyword evidence="1" id="KW-0812">Transmembrane</keyword>
<proteinExistence type="predicted"/>
<accession>A0A4R6R9E8</accession>
<dbReference type="Pfam" id="PF06055">
    <property type="entry name" value="ExoD"/>
    <property type="match status" value="1"/>
</dbReference>
<dbReference type="PIRSF" id="PIRSF033239">
    <property type="entry name" value="ExoD"/>
    <property type="match status" value="1"/>
</dbReference>
<dbReference type="RefSeq" id="WP_165644675.1">
    <property type="nucleotide sequence ID" value="NZ_BSPM01000007.1"/>
</dbReference>
<feature type="transmembrane region" description="Helical" evidence="1">
    <location>
        <begin position="41"/>
        <end position="74"/>
    </location>
</feature>
<feature type="transmembrane region" description="Helical" evidence="1">
    <location>
        <begin position="171"/>
        <end position="193"/>
    </location>
</feature>
<feature type="transmembrane region" description="Helical" evidence="1">
    <location>
        <begin position="146"/>
        <end position="164"/>
    </location>
</feature>
<feature type="transmembrane region" description="Helical" evidence="1">
    <location>
        <begin position="118"/>
        <end position="140"/>
    </location>
</feature>